<evidence type="ECO:0000313" key="3">
    <source>
        <dbReference type="EMBL" id="SVA54227.1"/>
    </source>
</evidence>
<proteinExistence type="predicted"/>
<feature type="domain" description="Methyltransferase FkbM" evidence="2">
    <location>
        <begin position="104"/>
        <end position="272"/>
    </location>
</feature>
<dbReference type="NCBIfam" id="TIGR01444">
    <property type="entry name" value="fkbM_fam"/>
    <property type="match status" value="1"/>
</dbReference>
<organism evidence="3">
    <name type="scientific">marine metagenome</name>
    <dbReference type="NCBI Taxonomy" id="408172"/>
    <lineage>
        <taxon>unclassified sequences</taxon>
        <taxon>metagenomes</taxon>
        <taxon>ecological metagenomes</taxon>
    </lineage>
</organism>
<dbReference type="PANTHER" id="PTHR34203:SF15">
    <property type="entry name" value="SLL1173 PROTEIN"/>
    <property type="match status" value="1"/>
</dbReference>
<gene>
    <name evidence="3" type="ORF">METZ01_LOCUS107081</name>
</gene>
<dbReference type="InterPro" id="IPR029063">
    <property type="entry name" value="SAM-dependent_MTases_sf"/>
</dbReference>
<protein>
    <recommendedName>
        <fullName evidence="2">Methyltransferase FkbM domain-containing protein</fullName>
    </recommendedName>
</protein>
<evidence type="ECO:0000259" key="2">
    <source>
        <dbReference type="Pfam" id="PF05050"/>
    </source>
</evidence>
<dbReference type="EMBL" id="UINC01012414">
    <property type="protein sequence ID" value="SVA54227.1"/>
    <property type="molecule type" value="Genomic_DNA"/>
</dbReference>
<sequence>MKIYFKKVIYLIVISPYVISHAISSFLALFHKSFRRAELDLQNNYLNNLKTKVVHYTKNKNKVELQIYTPNALCAFRAETFSTKEPETLEWIEEFGANGAVLFDIGANIGLYSIYHSVLNKGKVIAFEPSFFNLKLLAKNININSTQDFITVITTPLTSHNSTNNFKYEDDTEGGALSAFGVNFGYDGKSINSSLSVKVIGSSLDSLIENQTIEDSPNLVKIDVDGIEHLILSGAVNTLKNKNCMSVLVEVNEDFLEQSIEVKRILEDCGFVLRDKLHGNMFDNSENFSKTYNQIWVRS</sequence>
<keyword evidence="1" id="KW-0472">Membrane</keyword>
<evidence type="ECO:0000256" key="1">
    <source>
        <dbReference type="SAM" id="Phobius"/>
    </source>
</evidence>
<dbReference type="SUPFAM" id="SSF53335">
    <property type="entry name" value="S-adenosyl-L-methionine-dependent methyltransferases"/>
    <property type="match status" value="1"/>
</dbReference>
<dbReference type="InterPro" id="IPR052514">
    <property type="entry name" value="SAM-dependent_MTase"/>
</dbReference>
<dbReference type="PANTHER" id="PTHR34203">
    <property type="entry name" value="METHYLTRANSFERASE, FKBM FAMILY PROTEIN"/>
    <property type="match status" value="1"/>
</dbReference>
<reference evidence="3" key="1">
    <citation type="submission" date="2018-05" db="EMBL/GenBank/DDBJ databases">
        <authorList>
            <person name="Lanie J.A."/>
            <person name="Ng W.-L."/>
            <person name="Kazmierczak K.M."/>
            <person name="Andrzejewski T.M."/>
            <person name="Davidsen T.M."/>
            <person name="Wayne K.J."/>
            <person name="Tettelin H."/>
            <person name="Glass J.I."/>
            <person name="Rusch D."/>
            <person name="Podicherti R."/>
            <person name="Tsui H.-C.T."/>
            <person name="Winkler M.E."/>
        </authorList>
    </citation>
    <scope>NUCLEOTIDE SEQUENCE</scope>
</reference>
<keyword evidence="1" id="KW-1133">Transmembrane helix</keyword>
<dbReference type="InterPro" id="IPR006342">
    <property type="entry name" value="FkbM_mtfrase"/>
</dbReference>
<feature type="transmembrane region" description="Helical" evidence="1">
    <location>
        <begin position="9"/>
        <end position="30"/>
    </location>
</feature>
<keyword evidence="1" id="KW-0812">Transmembrane</keyword>
<name>A0A381WQJ7_9ZZZZ</name>
<dbReference type="AlphaFoldDB" id="A0A381WQJ7"/>
<accession>A0A381WQJ7</accession>
<dbReference type="Pfam" id="PF05050">
    <property type="entry name" value="Methyltransf_21"/>
    <property type="match status" value="1"/>
</dbReference>
<dbReference type="Gene3D" id="3.40.50.150">
    <property type="entry name" value="Vaccinia Virus protein VP39"/>
    <property type="match status" value="1"/>
</dbReference>